<feature type="compositionally biased region" description="Basic and acidic residues" evidence="1">
    <location>
        <begin position="104"/>
        <end position="117"/>
    </location>
</feature>
<name>A0A080ZAZ5_PHYNI</name>
<dbReference type="EMBL" id="ANJA01003415">
    <property type="protein sequence ID" value="ETO63806.1"/>
    <property type="molecule type" value="Genomic_DNA"/>
</dbReference>
<proteinExistence type="predicted"/>
<dbReference type="Proteomes" id="UP000028582">
    <property type="component" value="Unassembled WGS sequence"/>
</dbReference>
<evidence type="ECO:0000313" key="2">
    <source>
        <dbReference type="EMBL" id="ETO63806.1"/>
    </source>
</evidence>
<dbReference type="AlphaFoldDB" id="A0A080ZAZ5"/>
<sequence length="140" mass="15869">MNLVEQRAVTLGIDTRSSAISSGDGPIKVGKDPMTFSLYRSIAMEMMRSASREMIFARVFLVLSWELMSRSANTVSLCYNHMEWGEDALKVFFAHMMNAQRGTRPRDPPAHLHEPTDARGLPNSRHRYVSTGWYMASIQT</sequence>
<evidence type="ECO:0000256" key="1">
    <source>
        <dbReference type="SAM" id="MobiDB-lite"/>
    </source>
</evidence>
<reference evidence="2 3" key="1">
    <citation type="submission" date="2013-11" db="EMBL/GenBank/DDBJ databases">
        <title>The Genome Sequence of Phytophthora parasitica P1976.</title>
        <authorList>
            <consortium name="The Broad Institute Genomics Platform"/>
            <person name="Russ C."/>
            <person name="Tyler B."/>
            <person name="Panabieres F."/>
            <person name="Shan W."/>
            <person name="Tripathy S."/>
            <person name="Grunwald N."/>
            <person name="Machado M."/>
            <person name="Johnson C.S."/>
            <person name="Walker B."/>
            <person name="Young S."/>
            <person name="Zeng Q."/>
            <person name="Gargeya S."/>
            <person name="Fitzgerald M."/>
            <person name="Haas B."/>
            <person name="Abouelleil A."/>
            <person name="Allen A.W."/>
            <person name="Alvarado L."/>
            <person name="Arachchi H.M."/>
            <person name="Berlin A.M."/>
            <person name="Chapman S.B."/>
            <person name="Gainer-Dewar J."/>
            <person name="Goldberg J."/>
            <person name="Griggs A."/>
            <person name="Gujja S."/>
            <person name="Hansen M."/>
            <person name="Howarth C."/>
            <person name="Imamovic A."/>
            <person name="Ireland A."/>
            <person name="Larimer J."/>
            <person name="McCowan C."/>
            <person name="Murphy C."/>
            <person name="Pearson M."/>
            <person name="Poon T.W."/>
            <person name="Priest M."/>
            <person name="Roberts A."/>
            <person name="Saif S."/>
            <person name="Shea T."/>
            <person name="Sisk P."/>
            <person name="Sykes S."/>
            <person name="Wortman J."/>
            <person name="Nusbaum C."/>
            <person name="Birren B."/>
        </authorList>
    </citation>
    <scope>NUCLEOTIDE SEQUENCE [LARGE SCALE GENOMIC DNA]</scope>
    <source>
        <strain evidence="2 3">P1976</strain>
    </source>
</reference>
<protein>
    <submittedName>
        <fullName evidence="2">Uncharacterized protein</fullName>
    </submittedName>
</protein>
<comment type="caution">
    <text evidence="2">The sequence shown here is derived from an EMBL/GenBank/DDBJ whole genome shotgun (WGS) entry which is preliminary data.</text>
</comment>
<evidence type="ECO:0000313" key="3">
    <source>
        <dbReference type="Proteomes" id="UP000028582"/>
    </source>
</evidence>
<feature type="region of interest" description="Disordered" evidence="1">
    <location>
        <begin position="102"/>
        <end position="124"/>
    </location>
</feature>
<gene>
    <name evidence="2" type="ORF">F444_18559</name>
</gene>
<accession>A0A080ZAZ5</accession>
<organism evidence="2 3">
    <name type="scientific">Phytophthora nicotianae P1976</name>
    <dbReference type="NCBI Taxonomy" id="1317066"/>
    <lineage>
        <taxon>Eukaryota</taxon>
        <taxon>Sar</taxon>
        <taxon>Stramenopiles</taxon>
        <taxon>Oomycota</taxon>
        <taxon>Peronosporomycetes</taxon>
        <taxon>Peronosporales</taxon>
        <taxon>Peronosporaceae</taxon>
        <taxon>Phytophthora</taxon>
    </lineage>
</organism>